<dbReference type="NCBIfam" id="NF003140">
    <property type="entry name" value="PRK04053.1"/>
    <property type="match status" value="1"/>
</dbReference>
<dbReference type="InterPro" id="IPR027437">
    <property type="entry name" value="Rbsml_uS13_C"/>
</dbReference>
<dbReference type="InterPro" id="IPR004146">
    <property type="entry name" value="DC1"/>
</dbReference>
<dbReference type="GO" id="GO:0006412">
    <property type="term" value="P:translation"/>
    <property type="evidence" value="ECO:0007669"/>
    <property type="project" value="InterPro"/>
</dbReference>
<dbReference type="HAMAP" id="MF_01315">
    <property type="entry name" value="Ribosomal_uS13"/>
    <property type="match status" value="1"/>
</dbReference>
<feature type="domain" description="DC1" evidence="8">
    <location>
        <begin position="126"/>
        <end position="170"/>
    </location>
</feature>
<reference evidence="9 10" key="1">
    <citation type="journal article" date="2020" name="Nat. Commun.">
        <title>Genome of Tripterygium wilfordii and identification of cytochrome P450 involved in triptolide biosynthesis.</title>
        <authorList>
            <person name="Tu L."/>
            <person name="Su P."/>
            <person name="Zhang Z."/>
            <person name="Gao L."/>
            <person name="Wang J."/>
            <person name="Hu T."/>
            <person name="Zhou J."/>
            <person name="Zhang Y."/>
            <person name="Zhao Y."/>
            <person name="Liu Y."/>
            <person name="Song Y."/>
            <person name="Tong Y."/>
            <person name="Lu Y."/>
            <person name="Yang J."/>
            <person name="Xu C."/>
            <person name="Jia M."/>
            <person name="Peters R.J."/>
            <person name="Huang L."/>
            <person name="Gao W."/>
        </authorList>
    </citation>
    <scope>NUCLEOTIDE SEQUENCE [LARGE SCALE GENOMIC DNA]</scope>
    <source>
        <strain evidence="10">cv. XIE 37</strain>
        <tissue evidence="9">Leaf</tissue>
    </source>
</reference>
<sequence length="578" mass="64970">MEVVVGGSHHFSHHHPLHRTNAPPTGNSSCHGCKLDMLPGNEFYSCKSCKFCLHQVCYNMPKKTRHPAHPDHYLTLVVSPNLSKIGACKCKACGLEITGFHYNCLICGVYYHTLCTALPLSISITSHPHTLKIQFSPPYDFCCDLCNKPSYNGWLYRCRFCEFDAHIACASANQRVQTLNQLFMSLPSSFTSQIMHSSASLTEANRKIDHVSEGKELMQLVLMGVTRGIRNGNIQQSIHSAVAGWDQRLHSPRKGGIGSFGSFGRHQPKSYTVGNTSKSGERSREHDLSTSAAADDLTIPSYQFSDLCFSIDFAKSSHNNEALKRSMDNVPEVVKQIDRTNVGIHSSTVKDSRSNKPVETRLKLVDKPVYNPLYRGPEGWLDEAFLAGVGTHNQKQFGHTDNIGKENKSERTPRAESLCLLSYSPKMSLVANEEFQHILRVLNTNVDGKQKIMFALTSIKGIGRRFANIVCKKADVDMNKRAGELTPAELDNLMVVVANPRQFKIPDWFLNRQKDYKDGKYSQVVSNALDMKLRDDLERLKKIRNHRGLRHYWGLRVRGQHTKTTGRRGKTVGVSKKR</sequence>
<dbReference type="InParanoid" id="A0A7J7CTX6"/>
<dbReference type="SUPFAM" id="SSF57889">
    <property type="entry name" value="Cysteine-rich domain"/>
    <property type="match status" value="1"/>
</dbReference>
<dbReference type="GO" id="GO:0003735">
    <property type="term" value="F:structural constituent of ribosome"/>
    <property type="evidence" value="ECO:0007669"/>
    <property type="project" value="InterPro"/>
</dbReference>
<dbReference type="PROSITE" id="PS50159">
    <property type="entry name" value="RIBOSOMAL_S13_2"/>
    <property type="match status" value="1"/>
</dbReference>
<evidence type="ECO:0000256" key="3">
    <source>
        <dbReference type="ARBA" id="ARBA00022490"/>
    </source>
</evidence>
<dbReference type="InterPro" id="IPR010979">
    <property type="entry name" value="Ribosomal_uS13-like_H2TH"/>
</dbReference>
<evidence type="ECO:0000256" key="1">
    <source>
        <dbReference type="ARBA" id="ARBA00004496"/>
    </source>
</evidence>
<comment type="caution">
    <text evidence="9">The sequence shown here is derived from an EMBL/GenBank/DDBJ whole genome shotgun (WGS) entry which is preliminary data.</text>
</comment>
<keyword evidence="5" id="KW-0689">Ribosomal protein</keyword>
<evidence type="ECO:0000256" key="5">
    <source>
        <dbReference type="ARBA" id="ARBA00022980"/>
    </source>
</evidence>
<dbReference type="PROSITE" id="PS00646">
    <property type="entry name" value="RIBOSOMAL_S13_1"/>
    <property type="match status" value="1"/>
</dbReference>
<dbReference type="Gene3D" id="1.10.8.50">
    <property type="match status" value="1"/>
</dbReference>
<dbReference type="Proteomes" id="UP000593562">
    <property type="component" value="Unassembled WGS sequence"/>
</dbReference>
<dbReference type="InterPro" id="IPR046349">
    <property type="entry name" value="C1-like_sf"/>
</dbReference>
<dbReference type="PANTHER" id="PTHR10871">
    <property type="entry name" value="30S RIBOSOMAL PROTEIN S13/40S RIBOSOMAL PROTEIN S18"/>
    <property type="match status" value="1"/>
</dbReference>
<dbReference type="FunFam" id="1.10.8.50:FF:000002">
    <property type="entry name" value="40S ribosomal protein S18"/>
    <property type="match status" value="1"/>
</dbReference>
<name>A0A7J7CTX6_TRIWF</name>
<evidence type="ECO:0000256" key="4">
    <source>
        <dbReference type="ARBA" id="ARBA00022737"/>
    </source>
</evidence>
<accession>A0A7J7CTX6</accession>
<dbReference type="InterPro" id="IPR018269">
    <property type="entry name" value="Ribosomal_uS13_CS"/>
</dbReference>
<feature type="domain" description="DC1" evidence="8">
    <location>
        <begin position="68"/>
        <end position="115"/>
    </location>
</feature>
<dbReference type="InterPro" id="IPR001892">
    <property type="entry name" value="Ribosomal_uS13"/>
</dbReference>
<dbReference type="GO" id="GO:0015935">
    <property type="term" value="C:small ribosomal subunit"/>
    <property type="evidence" value="ECO:0007669"/>
    <property type="project" value="TreeGrafter"/>
</dbReference>
<comment type="similarity">
    <text evidence="2">Belongs to the universal ribosomal protein uS13 family.</text>
</comment>
<comment type="subcellular location">
    <subcellularLocation>
        <location evidence="1">Cytoplasm</location>
    </subcellularLocation>
</comment>
<dbReference type="Pfam" id="PF00416">
    <property type="entry name" value="Ribosomal_S13"/>
    <property type="match status" value="1"/>
</dbReference>
<evidence type="ECO:0000313" key="10">
    <source>
        <dbReference type="Proteomes" id="UP000593562"/>
    </source>
</evidence>
<keyword evidence="10" id="KW-1185">Reference proteome</keyword>
<organism evidence="9 10">
    <name type="scientific">Tripterygium wilfordii</name>
    <name type="common">Thunder God vine</name>
    <dbReference type="NCBI Taxonomy" id="458696"/>
    <lineage>
        <taxon>Eukaryota</taxon>
        <taxon>Viridiplantae</taxon>
        <taxon>Streptophyta</taxon>
        <taxon>Embryophyta</taxon>
        <taxon>Tracheophyta</taxon>
        <taxon>Spermatophyta</taxon>
        <taxon>Magnoliopsida</taxon>
        <taxon>eudicotyledons</taxon>
        <taxon>Gunneridae</taxon>
        <taxon>Pentapetalae</taxon>
        <taxon>rosids</taxon>
        <taxon>fabids</taxon>
        <taxon>Celastrales</taxon>
        <taxon>Celastraceae</taxon>
        <taxon>Tripterygium</taxon>
    </lineage>
</organism>
<feature type="region of interest" description="Disordered" evidence="7">
    <location>
        <begin position="256"/>
        <end position="289"/>
    </location>
</feature>
<evidence type="ECO:0000256" key="6">
    <source>
        <dbReference type="ARBA" id="ARBA00023274"/>
    </source>
</evidence>
<keyword evidence="4" id="KW-0677">Repeat</keyword>
<feature type="compositionally biased region" description="Basic and acidic residues" evidence="7">
    <location>
        <begin position="279"/>
        <end position="288"/>
    </location>
</feature>
<evidence type="ECO:0000259" key="8">
    <source>
        <dbReference type="Pfam" id="PF03107"/>
    </source>
</evidence>
<feature type="compositionally biased region" description="Polar residues" evidence="7">
    <location>
        <begin position="269"/>
        <end position="278"/>
    </location>
</feature>
<dbReference type="AlphaFoldDB" id="A0A7J7CTX6"/>
<dbReference type="Pfam" id="PF03107">
    <property type="entry name" value="C1_2"/>
    <property type="match status" value="3"/>
</dbReference>
<protein>
    <recommendedName>
        <fullName evidence="8">DC1 domain-containing protein</fullName>
    </recommendedName>
</protein>
<dbReference type="PANTHER" id="PTHR10871:SF43">
    <property type="entry name" value="40S RIBOSOMAL PROTEIN S18"/>
    <property type="match status" value="1"/>
</dbReference>
<proteinExistence type="inferred from homology"/>
<evidence type="ECO:0000313" key="9">
    <source>
        <dbReference type="EMBL" id="KAF5737346.1"/>
    </source>
</evidence>
<evidence type="ECO:0000256" key="2">
    <source>
        <dbReference type="ARBA" id="ARBA00008080"/>
    </source>
</evidence>
<dbReference type="EMBL" id="JAAARO010000013">
    <property type="protein sequence ID" value="KAF5737346.1"/>
    <property type="molecule type" value="Genomic_DNA"/>
</dbReference>
<feature type="domain" description="DC1" evidence="8">
    <location>
        <begin position="11"/>
        <end position="57"/>
    </location>
</feature>
<dbReference type="FunFam" id="4.10.910.10:FF:000002">
    <property type="entry name" value="40S ribosomal protein S18"/>
    <property type="match status" value="1"/>
</dbReference>
<evidence type="ECO:0000256" key="7">
    <source>
        <dbReference type="SAM" id="MobiDB-lite"/>
    </source>
</evidence>
<dbReference type="Gene3D" id="4.10.910.10">
    <property type="entry name" value="30s ribosomal protein s13, domain 2"/>
    <property type="match status" value="1"/>
</dbReference>
<keyword evidence="3" id="KW-0963">Cytoplasm</keyword>
<dbReference type="GO" id="GO:0003723">
    <property type="term" value="F:RNA binding"/>
    <property type="evidence" value="ECO:0007669"/>
    <property type="project" value="InterPro"/>
</dbReference>
<dbReference type="SUPFAM" id="SSF46946">
    <property type="entry name" value="S13-like H2TH domain"/>
    <property type="match status" value="1"/>
</dbReference>
<dbReference type="GO" id="GO:0005829">
    <property type="term" value="C:cytosol"/>
    <property type="evidence" value="ECO:0007669"/>
    <property type="project" value="TreeGrafter"/>
</dbReference>
<gene>
    <name evidence="9" type="ORF">HS088_TW13G00225</name>
</gene>
<keyword evidence="6" id="KW-0687">Ribonucleoprotein</keyword>